<dbReference type="Gene3D" id="3.40.50.20">
    <property type="match status" value="1"/>
</dbReference>
<dbReference type="InterPro" id="IPR041255">
    <property type="entry name" value="LpxI_N"/>
</dbReference>
<dbReference type="Pfam" id="PF17930">
    <property type="entry name" value="LpxI_N"/>
    <property type="match status" value="1"/>
</dbReference>
<proteinExistence type="predicted"/>
<dbReference type="Gene3D" id="3.40.140.80">
    <property type="match status" value="1"/>
</dbReference>
<dbReference type="RefSeq" id="WP_043576616.1">
    <property type="nucleotide sequence ID" value="NZ_CAXOUJ010000032.1"/>
</dbReference>
<feature type="domain" description="LpxI N-terminal" evidence="2">
    <location>
        <begin position="3"/>
        <end position="130"/>
    </location>
</feature>
<dbReference type="Proteomes" id="UP000075816">
    <property type="component" value="Unassembled WGS sequence"/>
</dbReference>
<organism evidence="3 4">
    <name type="scientific">Fusobacterium necrophorum subsp. funduliforme</name>
    <dbReference type="NCBI Taxonomy" id="143387"/>
    <lineage>
        <taxon>Bacteria</taxon>
        <taxon>Fusobacteriati</taxon>
        <taxon>Fusobacteriota</taxon>
        <taxon>Fusobacteriia</taxon>
        <taxon>Fusobacteriales</taxon>
        <taxon>Fusobacteriaceae</taxon>
        <taxon>Fusobacterium</taxon>
    </lineage>
</organism>
<accession>A0A162JFB8</accession>
<gene>
    <name evidence="3" type="ORF">A2J07_02730</name>
</gene>
<sequence>MEKIGIIVGNGKFPLYFMKEAKKRGYDLYPVGLFDSIEKEIKEMEHFQSFHIGHLGEIVKHFSFYGVKKLILLGKVEKSILFQNLDLDYYGQEILKMLPDRKDETLLFAMISFLKLNGIRVLSQNYLLSSCMVEEKCYTEKIPKEEDDRSIQLGIEAAKILTRLDIGQTVIVKEEAVVALEGIEGTDQAILRAGELAGKNCIIVKMARPKQDMRVDIPTVGVETIRRAIEIGAKGIVMEANKMFFLEREEAISLANKHGIFLIGKKV</sequence>
<protein>
    <submittedName>
        <fullName evidence="3">Septum site-determining protein MinC</fullName>
    </submittedName>
</protein>
<name>A0A162JFB8_9FUSO</name>
<evidence type="ECO:0000313" key="3">
    <source>
        <dbReference type="EMBL" id="KYL05665.1"/>
    </source>
</evidence>
<dbReference type="KEGG" id="fnf:BSQ88_05845"/>
<evidence type="ECO:0000259" key="1">
    <source>
        <dbReference type="Pfam" id="PF06230"/>
    </source>
</evidence>
<dbReference type="EMBL" id="LVEA01000001">
    <property type="protein sequence ID" value="KYL05665.1"/>
    <property type="molecule type" value="Genomic_DNA"/>
</dbReference>
<dbReference type="eggNOG" id="COG3494">
    <property type="taxonomic scope" value="Bacteria"/>
</dbReference>
<dbReference type="PANTHER" id="PTHR39962:SF1">
    <property type="entry name" value="LPXI FAMILY PROTEIN"/>
    <property type="match status" value="1"/>
</dbReference>
<evidence type="ECO:0000259" key="2">
    <source>
        <dbReference type="Pfam" id="PF17930"/>
    </source>
</evidence>
<evidence type="ECO:0000313" key="4">
    <source>
        <dbReference type="Proteomes" id="UP000075816"/>
    </source>
</evidence>
<dbReference type="PANTHER" id="PTHR39962">
    <property type="entry name" value="BLL4848 PROTEIN"/>
    <property type="match status" value="1"/>
</dbReference>
<reference evidence="3 4" key="1">
    <citation type="submission" date="2016-03" db="EMBL/GenBank/DDBJ databases">
        <title>Comparative genomics of human isolates of Fusobacterium necrophorum.</title>
        <authorList>
            <person name="Jensen A."/>
            <person name="Bank S."/>
            <person name="Andersen P.S."/>
            <person name="Kristensen L.H."/>
            <person name="Prag J."/>
        </authorList>
    </citation>
    <scope>NUCLEOTIDE SEQUENCE [LARGE SCALE GENOMIC DNA]</scope>
    <source>
        <strain evidence="3 4">LS_1264</strain>
    </source>
</reference>
<dbReference type="Pfam" id="PF06230">
    <property type="entry name" value="LpxI_C"/>
    <property type="match status" value="1"/>
</dbReference>
<dbReference type="InterPro" id="IPR010415">
    <property type="entry name" value="LpxI_C"/>
</dbReference>
<dbReference type="InterPro" id="IPR053174">
    <property type="entry name" value="LpxI"/>
</dbReference>
<comment type="caution">
    <text evidence="3">The sequence shown here is derived from an EMBL/GenBank/DDBJ whole genome shotgun (WGS) entry which is preliminary data.</text>
</comment>
<dbReference type="InterPro" id="IPR043167">
    <property type="entry name" value="LpxI_C_sf"/>
</dbReference>
<feature type="domain" description="LpxI C-terminal" evidence="1">
    <location>
        <begin position="135"/>
        <end position="263"/>
    </location>
</feature>
<dbReference type="AlphaFoldDB" id="A0A162JFB8"/>